<feature type="domain" description="Cytochrome b/b6 N-terminal region profile" evidence="2">
    <location>
        <begin position="4"/>
        <end position="218"/>
    </location>
</feature>
<evidence type="ECO:0000256" key="1">
    <source>
        <dbReference type="SAM" id="Phobius"/>
    </source>
</evidence>
<keyword evidence="1" id="KW-0812">Transmembrane</keyword>
<proteinExistence type="predicted"/>
<feature type="transmembrane region" description="Helical" evidence="1">
    <location>
        <begin position="35"/>
        <end position="63"/>
    </location>
</feature>
<evidence type="ECO:0000313" key="4">
    <source>
        <dbReference type="Proteomes" id="UP000769766"/>
    </source>
</evidence>
<sequence>MARMIDWIDERTEIRELIREEVTEKRAPRLRGWTGYLGCFGGVSLVFYLMMVMSGLFLLIYYIPSPQEAFASIEHIENQVKFGWLFRRIHAVGANFMIFLVILHMMKVLVTGAYKPPRELHWISGFTLLMMTLILGISGYLLPWTQLSFWAVTVLTSSLAVIPLVGDDLVLLVRGGPLVTGATLGRFFALHLATAAVMVLFLAFHFWMIRKTGAQAPL</sequence>
<dbReference type="InterPro" id="IPR048259">
    <property type="entry name" value="Cytochrome_b_N_euk/bac"/>
</dbReference>
<feature type="transmembrane region" description="Helical" evidence="1">
    <location>
        <begin position="89"/>
        <end position="110"/>
    </location>
</feature>
<dbReference type="Gene3D" id="1.20.810.10">
    <property type="entry name" value="Cytochrome Bc1 Complex, Chain C"/>
    <property type="match status" value="1"/>
</dbReference>
<dbReference type="EMBL" id="JACPRF010000081">
    <property type="protein sequence ID" value="MBI2875778.1"/>
    <property type="molecule type" value="Genomic_DNA"/>
</dbReference>
<gene>
    <name evidence="3" type="ORF">HYY20_02730</name>
</gene>
<evidence type="ECO:0000313" key="3">
    <source>
        <dbReference type="EMBL" id="MBI2875778.1"/>
    </source>
</evidence>
<feature type="transmembrane region" description="Helical" evidence="1">
    <location>
        <begin position="122"/>
        <end position="141"/>
    </location>
</feature>
<dbReference type="Proteomes" id="UP000769766">
    <property type="component" value="Unassembled WGS sequence"/>
</dbReference>
<dbReference type="CDD" id="cd00284">
    <property type="entry name" value="Cytochrome_b_N"/>
    <property type="match status" value="1"/>
</dbReference>
<dbReference type="InterPro" id="IPR027387">
    <property type="entry name" value="Cytb/b6-like_sf"/>
</dbReference>
<comment type="caution">
    <text evidence="3">The sequence shown here is derived from an EMBL/GenBank/DDBJ whole genome shotgun (WGS) entry which is preliminary data.</text>
</comment>
<organism evidence="3 4">
    <name type="scientific">Tectimicrobiota bacterium</name>
    <dbReference type="NCBI Taxonomy" id="2528274"/>
    <lineage>
        <taxon>Bacteria</taxon>
        <taxon>Pseudomonadati</taxon>
        <taxon>Nitrospinota/Tectimicrobiota group</taxon>
        <taxon>Candidatus Tectimicrobiota</taxon>
    </lineage>
</organism>
<dbReference type="GO" id="GO:0009055">
    <property type="term" value="F:electron transfer activity"/>
    <property type="evidence" value="ECO:0007669"/>
    <property type="project" value="InterPro"/>
</dbReference>
<dbReference type="InterPro" id="IPR005797">
    <property type="entry name" value="Cyt_b/b6_N"/>
</dbReference>
<dbReference type="AlphaFoldDB" id="A0A932CLU0"/>
<name>A0A932CLU0_UNCTE</name>
<dbReference type="GO" id="GO:0016020">
    <property type="term" value="C:membrane"/>
    <property type="evidence" value="ECO:0007669"/>
    <property type="project" value="InterPro"/>
</dbReference>
<dbReference type="SUPFAM" id="SSF81342">
    <property type="entry name" value="Transmembrane di-heme cytochromes"/>
    <property type="match status" value="1"/>
</dbReference>
<reference evidence="3" key="1">
    <citation type="submission" date="2020-07" db="EMBL/GenBank/DDBJ databases">
        <title>Huge and variable diversity of episymbiotic CPR bacteria and DPANN archaea in groundwater ecosystems.</title>
        <authorList>
            <person name="He C.Y."/>
            <person name="Keren R."/>
            <person name="Whittaker M."/>
            <person name="Farag I.F."/>
            <person name="Doudna J."/>
            <person name="Cate J.H.D."/>
            <person name="Banfield J.F."/>
        </authorList>
    </citation>
    <scope>NUCLEOTIDE SEQUENCE</scope>
    <source>
        <strain evidence="3">NC_groundwater_672_Ag_B-0.1um_62_36</strain>
    </source>
</reference>
<dbReference type="Pfam" id="PF00033">
    <property type="entry name" value="Cytochrome_B"/>
    <property type="match status" value="1"/>
</dbReference>
<dbReference type="GO" id="GO:0022904">
    <property type="term" value="P:respiratory electron transport chain"/>
    <property type="evidence" value="ECO:0007669"/>
    <property type="project" value="InterPro"/>
</dbReference>
<evidence type="ECO:0000259" key="2">
    <source>
        <dbReference type="PROSITE" id="PS51002"/>
    </source>
</evidence>
<feature type="transmembrane region" description="Helical" evidence="1">
    <location>
        <begin position="147"/>
        <end position="166"/>
    </location>
</feature>
<feature type="transmembrane region" description="Helical" evidence="1">
    <location>
        <begin position="187"/>
        <end position="209"/>
    </location>
</feature>
<dbReference type="InterPro" id="IPR016174">
    <property type="entry name" value="Di-haem_cyt_TM"/>
</dbReference>
<dbReference type="PANTHER" id="PTHR19271:SF16">
    <property type="entry name" value="CYTOCHROME B"/>
    <property type="match status" value="1"/>
</dbReference>
<dbReference type="PROSITE" id="PS51002">
    <property type="entry name" value="CYTB_NTER"/>
    <property type="match status" value="1"/>
</dbReference>
<dbReference type="PANTHER" id="PTHR19271">
    <property type="entry name" value="CYTOCHROME B"/>
    <property type="match status" value="1"/>
</dbReference>
<dbReference type="GO" id="GO:0016491">
    <property type="term" value="F:oxidoreductase activity"/>
    <property type="evidence" value="ECO:0007669"/>
    <property type="project" value="InterPro"/>
</dbReference>
<dbReference type="PIRSF" id="PIRSF000032">
    <property type="entry name" value="Cytochrome_b6"/>
    <property type="match status" value="1"/>
</dbReference>
<accession>A0A932CLU0</accession>
<keyword evidence="1" id="KW-0472">Membrane</keyword>
<protein>
    <submittedName>
        <fullName evidence="3">Cytochrome b N-terminal domain-containing protein</fullName>
    </submittedName>
</protein>
<keyword evidence="1" id="KW-1133">Transmembrane helix</keyword>